<reference evidence="2" key="2">
    <citation type="submission" date="2021-02" db="EMBL/GenBank/DDBJ databases">
        <authorList>
            <person name="Kimball J.A."/>
            <person name="Haas M.W."/>
            <person name="Macchietto M."/>
            <person name="Kono T."/>
            <person name="Duquette J."/>
            <person name="Shao M."/>
        </authorList>
    </citation>
    <scope>NUCLEOTIDE SEQUENCE</scope>
    <source>
        <tissue evidence="2">Fresh leaf tissue</tissue>
    </source>
</reference>
<protein>
    <recommendedName>
        <fullName evidence="4">Secreted protein</fullName>
    </recommendedName>
</protein>
<evidence type="ECO:0000256" key="1">
    <source>
        <dbReference type="SAM" id="SignalP"/>
    </source>
</evidence>
<reference evidence="2" key="1">
    <citation type="journal article" date="2021" name="bioRxiv">
        <title>Whole Genome Assembly and Annotation of Northern Wild Rice, Zizania palustris L., Supports a Whole Genome Duplication in the Zizania Genus.</title>
        <authorList>
            <person name="Haas M."/>
            <person name="Kono T."/>
            <person name="Macchietto M."/>
            <person name="Millas R."/>
            <person name="McGilp L."/>
            <person name="Shao M."/>
            <person name="Duquette J."/>
            <person name="Hirsch C.N."/>
            <person name="Kimball J."/>
        </authorList>
    </citation>
    <scope>NUCLEOTIDE SEQUENCE</scope>
    <source>
        <tissue evidence="2">Fresh leaf tissue</tissue>
    </source>
</reference>
<dbReference type="Proteomes" id="UP000729402">
    <property type="component" value="Unassembled WGS sequence"/>
</dbReference>
<feature type="signal peptide" evidence="1">
    <location>
        <begin position="1"/>
        <end position="19"/>
    </location>
</feature>
<dbReference type="AlphaFoldDB" id="A0A8J5VIP9"/>
<feature type="chain" id="PRO_5035220741" description="Secreted protein" evidence="1">
    <location>
        <begin position="20"/>
        <end position="69"/>
    </location>
</feature>
<evidence type="ECO:0000313" key="3">
    <source>
        <dbReference type="Proteomes" id="UP000729402"/>
    </source>
</evidence>
<proteinExistence type="predicted"/>
<evidence type="ECO:0000313" key="2">
    <source>
        <dbReference type="EMBL" id="KAG8069345.1"/>
    </source>
</evidence>
<keyword evidence="3" id="KW-1185">Reference proteome</keyword>
<keyword evidence="1" id="KW-0732">Signal</keyword>
<gene>
    <name evidence="2" type="ORF">GUJ93_ZPchr0005g14279</name>
</gene>
<name>A0A8J5VIP9_ZIZPA</name>
<organism evidence="2 3">
    <name type="scientific">Zizania palustris</name>
    <name type="common">Northern wild rice</name>
    <dbReference type="NCBI Taxonomy" id="103762"/>
    <lineage>
        <taxon>Eukaryota</taxon>
        <taxon>Viridiplantae</taxon>
        <taxon>Streptophyta</taxon>
        <taxon>Embryophyta</taxon>
        <taxon>Tracheophyta</taxon>
        <taxon>Spermatophyta</taxon>
        <taxon>Magnoliopsida</taxon>
        <taxon>Liliopsida</taxon>
        <taxon>Poales</taxon>
        <taxon>Poaceae</taxon>
        <taxon>BOP clade</taxon>
        <taxon>Oryzoideae</taxon>
        <taxon>Oryzeae</taxon>
        <taxon>Zizaniinae</taxon>
        <taxon>Zizania</taxon>
    </lineage>
</organism>
<dbReference type="EMBL" id="JAAALK010000284">
    <property type="protein sequence ID" value="KAG8069345.1"/>
    <property type="molecule type" value="Genomic_DNA"/>
</dbReference>
<sequence>MLVLLVLAFLSVFLNFLLARTNIFQYHLNDKVPKVVLPSPISLLEPSVAGVKHLQTENRTRDTPVVAAT</sequence>
<evidence type="ECO:0008006" key="4">
    <source>
        <dbReference type="Google" id="ProtNLM"/>
    </source>
</evidence>
<comment type="caution">
    <text evidence="2">The sequence shown here is derived from an EMBL/GenBank/DDBJ whole genome shotgun (WGS) entry which is preliminary data.</text>
</comment>
<accession>A0A8J5VIP9</accession>